<accession>A0ABR3BLP7</accession>
<proteinExistence type="predicted"/>
<name>A0ABR3BLP7_9TREE</name>
<evidence type="ECO:0008006" key="5">
    <source>
        <dbReference type="Google" id="ProtNLM"/>
    </source>
</evidence>
<evidence type="ECO:0000313" key="4">
    <source>
        <dbReference type="Proteomes" id="UP000054399"/>
    </source>
</evidence>
<evidence type="ECO:0000256" key="2">
    <source>
        <dbReference type="SAM" id="SignalP"/>
    </source>
</evidence>
<feature type="region of interest" description="Disordered" evidence="1">
    <location>
        <begin position="238"/>
        <end position="259"/>
    </location>
</feature>
<dbReference type="EMBL" id="ATAM02000010">
    <property type="protein sequence ID" value="KAL0243716.1"/>
    <property type="molecule type" value="Genomic_DNA"/>
</dbReference>
<keyword evidence="4" id="KW-1185">Reference proteome</keyword>
<reference evidence="3" key="2">
    <citation type="submission" date="2024-01" db="EMBL/GenBank/DDBJ databases">
        <title>Comparative genomics of Cryptococcus and Kwoniella reveals pathogenesis evolution and contrasting modes of karyotype evolution via chromosome fusion or intercentromeric recombination.</title>
        <authorList>
            <person name="Coelho M.A."/>
            <person name="David-Palma M."/>
            <person name="Shea T."/>
            <person name="Bowers K."/>
            <person name="Mcginley-Smith S."/>
            <person name="Mohammad A.W."/>
            <person name="Gnirke A."/>
            <person name="Yurkov A.M."/>
            <person name="Nowrousian M."/>
            <person name="Sun S."/>
            <person name="Cuomo C.A."/>
            <person name="Heitman J."/>
        </authorList>
    </citation>
    <scope>NUCLEOTIDE SEQUENCE</scope>
    <source>
        <strain evidence="3">IND107</strain>
    </source>
</reference>
<dbReference type="GeneID" id="91992542"/>
<dbReference type="RefSeq" id="XP_066612083.1">
    <property type="nucleotide sequence ID" value="XM_066760137.1"/>
</dbReference>
<comment type="caution">
    <text evidence="3">The sequence shown here is derived from an EMBL/GenBank/DDBJ whole genome shotgun (WGS) entry which is preliminary data.</text>
</comment>
<feature type="chain" id="PRO_5047364569" description="Macrofage activating glycoprotein" evidence="2">
    <location>
        <begin position="20"/>
        <end position="421"/>
    </location>
</feature>
<dbReference type="Proteomes" id="UP000054399">
    <property type="component" value="Unassembled WGS sequence"/>
</dbReference>
<evidence type="ECO:0000256" key="1">
    <source>
        <dbReference type="SAM" id="MobiDB-lite"/>
    </source>
</evidence>
<sequence>MSSLHHLIPFLFLIAPAFSQYTATYSPYSLPDTSEQGQYGTNACGTSSSQDSKCQNVYVNGVDDFCLWGPPETTSNEGDGTSKIGNVEQIVVSYCLKDGYGTRLIPAGAITGAHFVKVQSDRVSYVQVTGVGDLTKLLIPAGDEGGELDPHSWTGLGNPQGGLVFTNAFSGSYEQTHEWTSFMSANEFCIRACQDGDNAAAYCQHIYDVLSCSFTIPGDMSPGFDSCLGAPTEEAPGVYSGSTFHQGDPTTPAPHPAGATSECQIYSSVGGGNAVIGNAAAVSATTTTWSSSSAEKTSSSSSSSITFQLNSTSATSSATSYTSPSNTAFLASVISTPSNASTEAISTSTITTSASSSSLTYLSSSSPLSPAHISASSSSSINAASTTALNNKQSNGYPKATTGMGVASVCMAGMFTLLFFV</sequence>
<reference evidence="3" key="1">
    <citation type="submission" date="2015-01" db="EMBL/GenBank/DDBJ databases">
        <authorList>
            <consortium name="The Broad Institute Genomics Platform"/>
            <person name="Cuomo C."/>
            <person name="Litvintseva A."/>
            <person name="Chen Y."/>
            <person name="Heitman J."/>
            <person name="Sun S."/>
            <person name="Springer D."/>
            <person name="Dromer F."/>
            <person name="Young S."/>
            <person name="Zeng Q."/>
            <person name="Gargeya S."/>
            <person name="Abouelleil A."/>
            <person name="Alvarado L."/>
            <person name="Chapman S.B."/>
            <person name="Gainer-Dewar J."/>
            <person name="Goldberg J."/>
            <person name="Griggs A."/>
            <person name="Gujja S."/>
            <person name="Hansen M."/>
            <person name="Howarth C."/>
            <person name="Imamovic A."/>
            <person name="Larimer J."/>
            <person name="Murphy C."/>
            <person name="Naylor J."/>
            <person name="Pearson M."/>
            <person name="Priest M."/>
            <person name="Roberts A."/>
            <person name="Saif S."/>
            <person name="Shea T."/>
            <person name="Sykes S."/>
            <person name="Wortman J."/>
            <person name="Nusbaum C."/>
            <person name="Birren B."/>
        </authorList>
    </citation>
    <scope>NUCLEOTIDE SEQUENCE</scope>
    <source>
        <strain evidence="3">IND107</strain>
    </source>
</reference>
<organism evidence="3 4">
    <name type="scientific">Cryptococcus tetragattii IND107</name>
    <dbReference type="NCBI Taxonomy" id="1296105"/>
    <lineage>
        <taxon>Eukaryota</taxon>
        <taxon>Fungi</taxon>
        <taxon>Dikarya</taxon>
        <taxon>Basidiomycota</taxon>
        <taxon>Agaricomycotina</taxon>
        <taxon>Tremellomycetes</taxon>
        <taxon>Tremellales</taxon>
        <taxon>Cryptococcaceae</taxon>
        <taxon>Cryptococcus</taxon>
        <taxon>Cryptococcus gattii species complex</taxon>
    </lineage>
</organism>
<protein>
    <recommendedName>
        <fullName evidence="5">Macrofage activating glycoprotein</fullName>
    </recommendedName>
</protein>
<feature type="signal peptide" evidence="2">
    <location>
        <begin position="1"/>
        <end position="19"/>
    </location>
</feature>
<evidence type="ECO:0000313" key="3">
    <source>
        <dbReference type="EMBL" id="KAL0243716.1"/>
    </source>
</evidence>
<keyword evidence="2" id="KW-0732">Signal</keyword>
<gene>
    <name evidence="3" type="ORF">I308_105687</name>
</gene>